<dbReference type="AlphaFoldDB" id="A0A445E9R2"/>
<organism evidence="3 4">
    <name type="scientific">Arachis hypogaea</name>
    <name type="common">Peanut</name>
    <dbReference type="NCBI Taxonomy" id="3818"/>
    <lineage>
        <taxon>Eukaryota</taxon>
        <taxon>Viridiplantae</taxon>
        <taxon>Streptophyta</taxon>
        <taxon>Embryophyta</taxon>
        <taxon>Tracheophyta</taxon>
        <taxon>Spermatophyta</taxon>
        <taxon>Magnoliopsida</taxon>
        <taxon>eudicotyledons</taxon>
        <taxon>Gunneridae</taxon>
        <taxon>Pentapetalae</taxon>
        <taxon>rosids</taxon>
        <taxon>fabids</taxon>
        <taxon>Fabales</taxon>
        <taxon>Fabaceae</taxon>
        <taxon>Papilionoideae</taxon>
        <taxon>50 kb inversion clade</taxon>
        <taxon>dalbergioids sensu lato</taxon>
        <taxon>Dalbergieae</taxon>
        <taxon>Pterocarpus clade</taxon>
        <taxon>Arachis</taxon>
    </lineage>
</organism>
<dbReference type="EMBL" id="SDMP01000002">
    <property type="protein sequence ID" value="RYR72220.1"/>
    <property type="molecule type" value="Genomic_DNA"/>
</dbReference>
<proteinExistence type="predicted"/>
<comment type="caution">
    <text evidence="3">The sequence shown here is derived from an EMBL/GenBank/DDBJ whole genome shotgun (WGS) entry which is preliminary data.</text>
</comment>
<evidence type="ECO:0000256" key="1">
    <source>
        <dbReference type="SAM" id="MobiDB-lite"/>
    </source>
</evidence>
<evidence type="ECO:0000313" key="4">
    <source>
        <dbReference type="Proteomes" id="UP000289738"/>
    </source>
</evidence>
<name>A0A445E9R2_ARAHY</name>
<keyword evidence="4" id="KW-1185">Reference proteome</keyword>
<protein>
    <recommendedName>
        <fullName evidence="2">Transposase MuDR plant domain-containing protein</fullName>
    </recommendedName>
</protein>
<feature type="region of interest" description="Disordered" evidence="1">
    <location>
        <begin position="193"/>
        <end position="231"/>
    </location>
</feature>
<accession>A0A445E9R2</accession>
<gene>
    <name evidence="3" type="ORF">Ahy_A02g006426</name>
</gene>
<feature type="domain" description="Transposase MuDR plant" evidence="2">
    <location>
        <begin position="272"/>
        <end position="325"/>
    </location>
</feature>
<feature type="compositionally biased region" description="Acidic residues" evidence="1">
    <location>
        <begin position="195"/>
        <end position="206"/>
    </location>
</feature>
<dbReference type="Pfam" id="PF03108">
    <property type="entry name" value="DBD_Tnp_Mut"/>
    <property type="match status" value="1"/>
</dbReference>
<reference evidence="3 4" key="1">
    <citation type="submission" date="2019-01" db="EMBL/GenBank/DDBJ databases">
        <title>Sequencing of cultivated peanut Arachis hypogaea provides insights into genome evolution and oil improvement.</title>
        <authorList>
            <person name="Chen X."/>
        </authorList>
    </citation>
    <scope>NUCLEOTIDE SEQUENCE [LARGE SCALE GENOMIC DNA]</scope>
    <source>
        <strain evidence="4">cv. Fuhuasheng</strain>
        <tissue evidence="3">Leaves</tissue>
    </source>
</reference>
<evidence type="ECO:0000313" key="3">
    <source>
        <dbReference type="EMBL" id="RYR72220.1"/>
    </source>
</evidence>
<dbReference type="Proteomes" id="UP000289738">
    <property type="component" value="Chromosome A02"/>
</dbReference>
<sequence length="332" mass="36507">MASDESFVALVHYRRSIKKKIRSGIKFTDKDSLSIFLKPSTSFVEFKNSILQRLGMHGVKREEKLFYRIPISVLCDDVKYDSFIISSDEDMQVLFHCRCQFPESCWRNFNRNMQSTKHVASSSALPVGSSSTVPVIAPEPDLVVSPSFSVTLNRSCDALVGEAGPLGDGDFAVPNSPPCVPVFEEVGAPKGVEDALQDDDDDDDVEPATIAADDSEEETPRTTPPVAGGAFSSVPPHFSALDLDAMAPQEDPSVPVGFGTRDSQTTGGVSEFQVGQQFQHKEEVVLSVKTYSIHRGVEYMVLESDHRKYYGKCKEFGSGCVRLIRVSLHKVM</sequence>
<dbReference type="InterPro" id="IPR004332">
    <property type="entry name" value="Transposase_MuDR"/>
</dbReference>
<evidence type="ECO:0000259" key="2">
    <source>
        <dbReference type="Pfam" id="PF03108"/>
    </source>
</evidence>